<dbReference type="InterPro" id="IPR001264">
    <property type="entry name" value="Glyco_trans_51"/>
</dbReference>
<reference evidence="16 17" key="1">
    <citation type="submission" date="2020-08" db="EMBL/GenBank/DDBJ databases">
        <title>Genomic Encyclopedia of Type Strains, Phase IV (KMG-IV): sequencing the most valuable type-strain genomes for metagenomic binning, comparative biology and taxonomic classification.</title>
        <authorList>
            <person name="Goeker M."/>
        </authorList>
    </citation>
    <scope>NUCLEOTIDE SEQUENCE [LARGE SCALE GENOMIC DNA]</scope>
    <source>
        <strain evidence="16 17">DSM 27165</strain>
    </source>
</reference>
<dbReference type="NCBIfam" id="TIGR02073">
    <property type="entry name" value="PBP_1c"/>
    <property type="match status" value="1"/>
</dbReference>
<dbReference type="AlphaFoldDB" id="A0A840MSH8"/>
<dbReference type="GO" id="GO:0009252">
    <property type="term" value="P:peptidoglycan biosynthetic process"/>
    <property type="evidence" value="ECO:0007669"/>
    <property type="project" value="UniProtKB-UniPathway"/>
</dbReference>
<comment type="catalytic activity">
    <reaction evidence="11">
        <text>[GlcNAc-(1-&gt;4)-Mur2Ac(oyl-L-Ala-gamma-D-Glu-L-Lys-D-Ala-D-Ala)](n)-di-trans,octa-cis-undecaprenyl diphosphate + beta-D-GlcNAc-(1-&gt;4)-Mur2Ac(oyl-L-Ala-gamma-D-Glu-L-Lys-D-Ala-D-Ala)-di-trans,octa-cis-undecaprenyl diphosphate = [GlcNAc-(1-&gt;4)-Mur2Ac(oyl-L-Ala-gamma-D-Glu-L-Lys-D-Ala-D-Ala)](n+1)-di-trans,octa-cis-undecaprenyl diphosphate + di-trans,octa-cis-undecaprenyl diphosphate + H(+)</text>
        <dbReference type="Rhea" id="RHEA:23708"/>
        <dbReference type="Rhea" id="RHEA-COMP:9602"/>
        <dbReference type="Rhea" id="RHEA-COMP:9603"/>
        <dbReference type="ChEBI" id="CHEBI:15378"/>
        <dbReference type="ChEBI" id="CHEBI:58405"/>
        <dbReference type="ChEBI" id="CHEBI:60033"/>
        <dbReference type="ChEBI" id="CHEBI:78435"/>
        <dbReference type="EC" id="2.4.99.28"/>
    </reaction>
</comment>
<dbReference type="RefSeq" id="WP_184041448.1">
    <property type="nucleotide sequence ID" value="NZ_JACHHY010000023.1"/>
</dbReference>
<evidence type="ECO:0000256" key="1">
    <source>
        <dbReference type="ARBA" id="ARBA00004752"/>
    </source>
</evidence>
<comment type="similarity">
    <text evidence="3">In the N-terminal section; belongs to the glycosyltransferase 51 family.</text>
</comment>
<dbReference type="GO" id="GO:0008658">
    <property type="term" value="F:penicillin binding"/>
    <property type="evidence" value="ECO:0007669"/>
    <property type="project" value="InterPro"/>
</dbReference>
<dbReference type="InterPro" id="IPR023346">
    <property type="entry name" value="Lysozyme-like_dom_sf"/>
</dbReference>
<dbReference type="InterPro" id="IPR001460">
    <property type="entry name" value="PCN-bd_Tpept"/>
</dbReference>
<evidence type="ECO:0000256" key="7">
    <source>
        <dbReference type="ARBA" id="ARBA00022679"/>
    </source>
</evidence>
<dbReference type="SUPFAM" id="SSF56601">
    <property type="entry name" value="beta-lactamase/transpeptidase-like"/>
    <property type="match status" value="1"/>
</dbReference>
<gene>
    <name evidence="16" type="ORF">HNQ59_003347</name>
</gene>
<evidence type="ECO:0000256" key="8">
    <source>
        <dbReference type="ARBA" id="ARBA00022801"/>
    </source>
</evidence>
<protein>
    <recommendedName>
        <fullName evidence="10">peptidoglycan glycosyltransferase</fullName>
        <ecNumber evidence="10">2.4.99.28</ecNumber>
    </recommendedName>
</protein>
<dbReference type="SUPFAM" id="SSF53955">
    <property type="entry name" value="Lysozyme-like"/>
    <property type="match status" value="1"/>
</dbReference>
<dbReference type="Pfam" id="PF06832">
    <property type="entry name" value="BiPBP_C"/>
    <property type="match status" value="1"/>
</dbReference>
<feature type="domain" description="Penicillin-binding protein transpeptidase" evidence="13">
    <location>
        <begin position="300"/>
        <end position="518"/>
    </location>
</feature>
<dbReference type="GO" id="GO:0004180">
    <property type="term" value="F:carboxypeptidase activity"/>
    <property type="evidence" value="ECO:0007669"/>
    <property type="project" value="UniProtKB-KW"/>
</dbReference>
<evidence type="ECO:0000259" key="15">
    <source>
        <dbReference type="Pfam" id="PF06832"/>
    </source>
</evidence>
<name>A0A840MSH8_9PROT</name>
<proteinExistence type="inferred from homology"/>
<dbReference type="Gene3D" id="3.40.710.10">
    <property type="entry name" value="DD-peptidase/beta-lactamase superfamily"/>
    <property type="match status" value="1"/>
</dbReference>
<evidence type="ECO:0000256" key="5">
    <source>
        <dbReference type="ARBA" id="ARBA00022670"/>
    </source>
</evidence>
<dbReference type="PANTHER" id="PTHR32282">
    <property type="entry name" value="BINDING PROTEIN TRANSPEPTIDASE, PUTATIVE-RELATED"/>
    <property type="match status" value="1"/>
</dbReference>
<dbReference type="GO" id="GO:0006508">
    <property type="term" value="P:proteolysis"/>
    <property type="evidence" value="ECO:0007669"/>
    <property type="project" value="UniProtKB-KW"/>
</dbReference>
<dbReference type="GO" id="GO:0008955">
    <property type="term" value="F:peptidoglycan glycosyltransferase activity"/>
    <property type="evidence" value="ECO:0007669"/>
    <property type="project" value="UniProtKB-EC"/>
</dbReference>
<dbReference type="PANTHER" id="PTHR32282:SF15">
    <property type="entry name" value="PENICILLIN-BINDING PROTEIN 1C"/>
    <property type="match status" value="1"/>
</dbReference>
<comment type="caution">
    <text evidence="16">The sequence shown here is derived from an EMBL/GenBank/DDBJ whole genome shotgun (WGS) entry which is preliminary data.</text>
</comment>
<evidence type="ECO:0000259" key="13">
    <source>
        <dbReference type="Pfam" id="PF00905"/>
    </source>
</evidence>
<dbReference type="InterPro" id="IPR012338">
    <property type="entry name" value="Beta-lactam/transpept-like"/>
</dbReference>
<keyword evidence="8" id="KW-0378">Hydrolase</keyword>
<dbReference type="InterPro" id="IPR050396">
    <property type="entry name" value="Glycosyltr_51/Transpeptidase"/>
</dbReference>
<dbReference type="Gene3D" id="1.10.3810.10">
    <property type="entry name" value="Biosynthetic peptidoglycan transglycosylase-like"/>
    <property type="match status" value="1"/>
</dbReference>
<dbReference type="GO" id="GO:0030288">
    <property type="term" value="C:outer membrane-bounded periplasmic space"/>
    <property type="evidence" value="ECO:0007669"/>
    <property type="project" value="TreeGrafter"/>
</dbReference>
<feature type="domain" description="Penicillin-binding C-terminal" evidence="15">
    <location>
        <begin position="679"/>
        <end position="766"/>
    </location>
</feature>
<dbReference type="EC" id="2.4.99.28" evidence="10"/>
<evidence type="ECO:0000256" key="4">
    <source>
        <dbReference type="ARBA" id="ARBA00022645"/>
    </source>
</evidence>
<comment type="pathway">
    <text evidence="1">Cell wall biogenesis; peptidoglycan biosynthesis.</text>
</comment>
<keyword evidence="6 16" id="KW-0328">Glycosyltransferase</keyword>
<dbReference type="UniPathway" id="UPA00219"/>
<accession>A0A840MSH8</accession>
<evidence type="ECO:0000313" key="17">
    <source>
        <dbReference type="Proteomes" id="UP000575898"/>
    </source>
</evidence>
<feature type="region of interest" description="Disordered" evidence="12">
    <location>
        <begin position="665"/>
        <end position="687"/>
    </location>
</feature>
<evidence type="ECO:0000256" key="11">
    <source>
        <dbReference type="ARBA" id="ARBA00049902"/>
    </source>
</evidence>
<evidence type="ECO:0000313" key="16">
    <source>
        <dbReference type="EMBL" id="MBB5020039.1"/>
    </source>
</evidence>
<keyword evidence="7 16" id="KW-0808">Transferase</keyword>
<evidence type="ECO:0000259" key="14">
    <source>
        <dbReference type="Pfam" id="PF00912"/>
    </source>
</evidence>
<evidence type="ECO:0000256" key="9">
    <source>
        <dbReference type="ARBA" id="ARBA00023268"/>
    </source>
</evidence>
<feature type="domain" description="Glycosyl transferase family 51" evidence="14">
    <location>
        <begin position="52"/>
        <end position="216"/>
    </location>
</feature>
<keyword evidence="5" id="KW-0645">Protease</keyword>
<comment type="similarity">
    <text evidence="2">In the C-terminal section; belongs to the transpeptidase family.</text>
</comment>
<sequence>MLLKRFLRMLAGLLFALAILRLWPHEPLRSFAPESAAIWSHDGELLRLTLAADQQYRLWTPLEQISPRMIEAVKVQEDRWFDWHPGVNPVSILRGAFRTYAQEDRQGGSTLSMQLVRMIHQLNTRNPAGKLKQIGLALWLEARYSKHDILEAYLNLVPYGRNLQGVGAASLTYFGKTPDKLSLPEAITLAVIPQHPNLRADRLLGAPRLQKARLRVLSRWPARWPLGEAERQLARQPLPLRPLSSLPFLAPHFVDSLLLDQPGLTGPIQTTLEHRLQRLMERQIAGYLQEKASQGVHNAAALLIDTRDQGVRAMIGSANYFNAAIDGQVNGTQAKRSPGSALKPFIFGMGLDQGILHPMTMLRDTPSAFGPFSPENFDGRFMGPISAKDALIRSRNIPAVWVASQLKRPSLYDFLRSAGITQLKSEQHYGLALVLGGGEITMEELAGLYTMLANHGELKPLRYLTSQTRPQHSPSLLSPQAAYLTLDMLSANPRPDGAVLDSRHHWPIAWKTGTSWGFRDAWTVGVAGPYVLAVWLGNFNGEGNPAFVGIDLAAPLFHRITDALNLAEQASPFTGWAPPAGIKQVTVCTASGDLPNAWCPNKTSTWFIPGKSPIRVSTLHRPVAIDNRSGRPACPPFDPATTHLEVFEFWSSDMLKLFREAGIPRRTPPRPAQCDTPLANEEGDPPRITSPLTNVTYKLSQQQAEQRIALQATTAAGVKELYWFANQSFIGKAPVGQALPWRPEQGGWYGLLAVDDHGRSTSRDVKVEIAR</sequence>
<keyword evidence="4" id="KW-0121">Carboxypeptidase</keyword>
<dbReference type="EMBL" id="JACHHY010000023">
    <property type="protein sequence ID" value="MBB5020039.1"/>
    <property type="molecule type" value="Genomic_DNA"/>
</dbReference>
<dbReference type="InterPro" id="IPR011815">
    <property type="entry name" value="PBP_1c"/>
</dbReference>
<dbReference type="Pfam" id="PF00905">
    <property type="entry name" value="Transpeptidase"/>
    <property type="match status" value="1"/>
</dbReference>
<evidence type="ECO:0000256" key="6">
    <source>
        <dbReference type="ARBA" id="ARBA00022676"/>
    </source>
</evidence>
<dbReference type="Pfam" id="PF00912">
    <property type="entry name" value="Transgly"/>
    <property type="match status" value="1"/>
</dbReference>
<keyword evidence="9" id="KW-0511">Multifunctional enzyme</keyword>
<dbReference type="Proteomes" id="UP000575898">
    <property type="component" value="Unassembled WGS sequence"/>
</dbReference>
<evidence type="ECO:0000256" key="2">
    <source>
        <dbReference type="ARBA" id="ARBA00007090"/>
    </source>
</evidence>
<dbReference type="InterPro" id="IPR036950">
    <property type="entry name" value="PBP_transglycosylase"/>
</dbReference>
<evidence type="ECO:0000256" key="12">
    <source>
        <dbReference type="SAM" id="MobiDB-lite"/>
    </source>
</evidence>
<keyword evidence="17" id="KW-1185">Reference proteome</keyword>
<evidence type="ECO:0000256" key="3">
    <source>
        <dbReference type="ARBA" id="ARBA00007739"/>
    </source>
</evidence>
<evidence type="ECO:0000256" key="10">
    <source>
        <dbReference type="ARBA" id="ARBA00044770"/>
    </source>
</evidence>
<dbReference type="InterPro" id="IPR009647">
    <property type="entry name" value="PBP_C"/>
</dbReference>
<organism evidence="16 17">
    <name type="scientific">Chitinivorax tropicus</name>
    <dbReference type="NCBI Taxonomy" id="714531"/>
    <lineage>
        <taxon>Bacteria</taxon>
        <taxon>Pseudomonadati</taxon>
        <taxon>Pseudomonadota</taxon>
        <taxon>Betaproteobacteria</taxon>
        <taxon>Chitinivorax</taxon>
    </lineage>
</organism>